<accession>A0A8S5P4B4</accession>
<organism evidence="2">
    <name type="scientific">Podoviridae sp. ctQZJ2</name>
    <dbReference type="NCBI Taxonomy" id="2825248"/>
    <lineage>
        <taxon>Viruses</taxon>
        <taxon>Duplodnaviria</taxon>
        <taxon>Heunggongvirae</taxon>
        <taxon>Uroviricota</taxon>
        <taxon>Caudoviricetes</taxon>
    </lineage>
</organism>
<dbReference type="EMBL" id="BK015337">
    <property type="protein sequence ID" value="DAE01951.1"/>
    <property type="molecule type" value="Genomic_DNA"/>
</dbReference>
<feature type="coiled-coil region" evidence="1">
    <location>
        <begin position="32"/>
        <end position="59"/>
    </location>
</feature>
<evidence type="ECO:0000256" key="1">
    <source>
        <dbReference type="SAM" id="Coils"/>
    </source>
</evidence>
<sequence length="454" mass="52310">MYGYGCGGWLPPISPLTIPGVYSDTLSYEDNLAQIMKKINELVEQVNNLSNGVNNYTDEQIKKLRTDIEKEISVLEKTLLSFVSDFEKEISRLEKETDGKVQVVHDYIDVEILKTNEKIKELKTYIDTQIFNAEKRQIKYTDNKVAIESVKREAQDEFLNNKIENIVKEFPRVYNAVLGVKSTLQDTFNSFYEYLRELGVLSISYDKMEMTAEQYDKMELEAHVFDVYSGFIFSESLSKIFSPFTGKKENMPKVLYELIERARWNADTSKYFDEKTSTVQNMDTSNYTAKEYEFFNINPTKQDGDFNLKNRRYISTSTVWKKENENTTQGATNSAWESLNNIGNSDIISFSLIIGRKGKKEQINIVNDLTTGEAEEFDVTDFTCNNEKQVAYNRHVKIGLADAENGTDNTFNFDDCTANSLSYTDLSHESYVANDNLVVYELRVNYYADSINNL</sequence>
<reference evidence="2" key="1">
    <citation type="journal article" date="2021" name="Proc. Natl. Acad. Sci. U.S.A.">
        <title>A Catalog of Tens of Thousands of Viruses from Human Metagenomes Reveals Hidden Associations with Chronic Diseases.</title>
        <authorList>
            <person name="Tisza M.J."/>
            <person name="Buck C.B."/>
        </authorList>
    </citation>
    <scope>NUCLEOTIDE SEQUENCE</scope>
    <source>
        <strain evidence="2">CtQZJ2</strain>
    </source>
</reference>
<protein>
    <submittedName>
        <fullName evidence="2">Uncharacterized protein</fullName>
    </submittedName>
</protein>
<evidence type="ECO:0000313" key="2">
    <source>
        <dbReference type="EMBL" id="DAE01951.1"/>
    </source>
</evidence>
<name>A0A8S5P4B4_9CAUD</name>
<keyword evidence="1" id="KW-0175">Coiled coil</keyword>
<proteinExistence type="predicted"/>